<dbReference type="SMART" id="SM00220">
    <property type="entry name" value="S_TKc"/>
    <property type="match status" value="1"/>
</dbReference>
<dbReference type="GO" id="GO:0004674">
    <property type="term" value="F:protein serine/threonine kinase activity"/>
    <property type="evidence" value="ECO:0007669"/>
    <property type="project" value="UniProtKB-KW"/>
</dbReference>
<comment type="caution">
    <text evidence="23">The sequence shown here is derived from an EMBL/GenBank/DDBJ whole genome shotgun (WGS) entry which is preliminary data.</text>
</comment>
<dbReference type="PANTHER" id="PTHR27002:SF814">
    <property type="entry name" value="CYSTEINE-RICH RECEPTOR-LIKE PROTEIN KINASE 10"/>
    <property type="match status" value="1"/>
</dbReference>
<keyword evidence="13" id="KW-1015">Disulfide bond</keyword>
<evidence type="ECO:0000256" key="4">
    <source>
        <dbReference type="ARBA" id="ARBA00022679"/>
    </source>
</evidence>
<dbReference type="Proteomes" id="UP001634007">
    <property type="component" value="Unassembled WGS sequence"/>
</dbReference>
<dbReference type="CDD" id="cd14066">
    <property type="entry name" value="STKc_IRAK"/>
    <property type="match status" value="1"/>
</dbReference>
<keyword evidence="24" id="KW-1185">Reference proteome</keyword>
<evidence type="ECO:0000256" key="20">
    <source>
        <dbReference type="SAM" id="SignalP"/>
    </source>
</evidence>
<evidence type="ECO:0000256" key="1">
    <source>
        <dbReference type="ARBA" id="ARBA00004167"/>
    </source>
</evidence>
<protein>
    <recommendedName>
        <fullName evidence="2">non-specific serine/threonine protein kinase</fullName>
        <ecNumber evidence="2">2.7.11.1</ecNumber>
    </recommendedName>
</protein>
<evidence type="ECO:0000256" key="17">
    <source>
        <dbReference type="ARBA" id="ARBA00048679"/>
    </source>
</evidence>
<dbReference type="GO" id="GO:0005524">
    <property type="term" value="F:ATP binding"/>
    <property type="evidence" value="ECO:0007669"/>
    <property type="project" value="UniProtKB-KW"/>
</dbReference>
<evidence type="ECO:0000256" key="6">
    <source>
        <dbReference type="ARBA" id="ARBA00022729"/>
    </source>
</evidence>
<keyword evidence="15" id="KW-0325">Glycoprotein</keyword>
<evidence type="ECO:0000256" key="2">
    <source>
        <dbReference type="ARBA" id="ARBA00012513"/>
    </source>
</evidence>
<comment type="subcellular location">
    <subcellularLocation>
        <location evidence="1">Membrane</location>
        <topology evidence="1">Single-pass membrane protein</topology>
    </subcellularLocation>
</comment>
<evidence type="ECO:0000256" key="3">
    <source>
        <dbReference type="ARBA" id="ARBA00022527"/>
    </source>
</evidence>
<keyword evidence="3" id="KW-0723">Serine/threonine-protein kinase</keyword>
<dbReference type="InterPro" id="IPR000719">
    <property type="entry name" value="Prot_kinase_dom"/>
</dbReference>
<dbReference type="PROSITE" id="PS50011">
    <property type="entry name" value="PROTEIN_KINASE_DOM"/>
    <property type="match status" value="1"/>
</dbReference>
<dbReference type="FunFam" id="1.10.510.10:FF:000060">
    <property type="entry name" value="G-type lectin S-receptor-like serine/threonine-protein kinase"/>
    <property type="match status" value="1"/>
</dbReference>
<dbReference type="Gene3D" id="3.30.430.20">
    <property type="entry name" value="Gnk2 domain, C-X8-C-X2-C motif"/>
    <property type="match status" value="4"/>
</dbReference>
<evidence type="ECO:0000256" key="5">
    <source>
        <dbReference type="ARBA" id="ARBA00022692"/>
    </source>
</evidence>
<name>A0ABD3KIX6_EUCGL</name>
<evidence type="ECO:0000256" key="19">
    <source>
        <dbReference type="SAM" id="Phobius"/>
    </source>
</evidence>
<dbReference type="FunFam" id="3.30.200.20:FF:000195">
    <property type="entry name" value="G-type lectin S-receptor-like serine/threonine-protein kinase"/>
    <property type="match status" value="1"/>
</dbReference>
<keyword evidence="5 19" id="KW-0812">Transmembrane</keyword>
<keyword evidence="4" id="KW-0808">Transferase</keyword>
<reference evidence="23 24" key="1">
    <citation type="submission" date="2024-11" db="EMBL/GenBank/DDBJ databases">
        <title>Chromosome-level genome assembly of Eucalyptus globulus Labill. provides insights into its genome evolution.</title>
        <authorList>
            <person name="Li X."/>
        </authorList>
    </citation>
    <scope>NUCLEOTIDE SEQUENCE [LARGE SCALE GENOMIC DNA]</scope>
    <source>
        <strain evidence="23">CL2024</strain>
        <tissue evidence="23">Fresh tender leaves</tissue>
    </source>
</reference>
<dbReference type="InterPro" id="IPR038408">
    <property type="entry name" value="GNK2_sf"/>
</dbReference>
<organism evidence="23 24">
    <name type="scientific">Eucalyptus globulus</name>
    <name type="common">Tasmanian blue gum</name>
    <dbReference type="NCBI Taxonomy" id="34317"/>
    <lineage>
        <taxon>Eukaryota</taxon>
        <taxon>Viridiplantae</taxon>
        <taxon>Streptophyta</taxon>
        <taxon>Embryophyta</taxon>
        <taxon>Tracheophyta</taxon>
        <taxon>Spermatophyta</taxon>
        <taxon>Magnoliopsida</taxon>
        <taxon>eudicotyledons</taxon>
        <taxon>Gunneridae</taxon>
        <taxon>Pentapetalae</taxon>
        <taxon>rosids</taxon>
        <taxon>malvids</taxon>
        <taxon>Myrtales</taxon>
        <taxon>Myrtaceae</taxon>
        <taxon>Myrtoideae</taxon>
        <taxon>Eucalypteae</taxon>
        <taxon>Eucalyptus</taxon>
    </lineage>
</organism>
<evidence type="ECO:0000259" key="22">
    <source>
        <dbReference type="PROSITE" id="PS51473"/>
    </source>
</evidence>
<evidence type="ECO:0000256" key="18">
    <source>
        <dbReference type="SAM" id="MobiDB-lite"/>
    </source>
</evidence>
<dbReference type="InterPro" id="IPR001245">
    <property type="entry name" value="Ser-Thr/Tyr_kinase_cat_dom"/>
</dbReference>
<proteinExistence type="predicted"/>
<dbReference type="Pfam" id="PF07714">
    <property type="entry name" value="PK_Tyr_Ser-Thr"/>
    <property type="match status" value="1"/>
</dbReference>
<dbReference type="PROSITE" id="PS51473">
    <property type="entry name" value="GNK2"/>
    <property type="match status" value="4"/>
</dbReference>
<dbReference type="Gene3D" id="1.10.510.10">
    <property type="entry name" value="Transferase(Phosphotransferase) domain 1"/>
    <property type="match status" value="1"/>
</dbReference>
<evidence type="ECO:0000256" key="12">
    <source>
        <dbReference type="ARBA" id="ARBA00023136"/>
    </source>
</evidence>
<dbReference type="EC" id="2.7.11.1" evidence="2"/>
<keyword evidence="10" id="KW-0067">ATP-binding</keyword>
<dbReference type="AlphaFoldDB" id="A0ABD3KIX6"/>
<feature type="signal peptide" evidence="20">
    <location>
        <begin position="1"/>
        <end position="18"/>
    </location>
</feature>
<dbReference type="PANTHER" id="PTHR27002">
    <property type="entry name" value="RECEPTOR-LIKE SERINE/THREONINE-PROTEIN KINASE SD1-8"/>
    <property type="match status" value="1"/>
</dbReference>
<dbReference type="SUPFAM" id="SSF56112">
    <property type="entry name" value="Protein kinase-like (PK-like)"/>
    <property type="match status" value="1"/>
</dbReference>
<dbReference type="Pfam" id="PF01657">
    <property type="entry name" value="Stress-antifung"/>
    <property type="match status" value="4"/>
</dbReference>
<keyword evidence="12 19" id="KW-0472">Membrane</keyword>
<keyword evidence="11 19" id="KW-1133">Transmembrane helix</keyword>
<feature type="domain" description="Protein kinase" evidence="21">
    <location>
        <begin position="631"/>
        <end position="914"/>
    </location>
</feature>
<evidence type="ECO:0000256" key="10">
    <source>
        <dbReference type="ARBA" id="ARBA00022840"/>
    </source>
</evidence>
<feature type="transmembrane region" description="Helical" evidence="19">
    <location>
        <begin position="551"/>
        <end position="574"/>
    </location>
</feature>
<evidence type="ECO:0000256" key="13">
    <source>
        <dbReference type="ARBA" id="ARBA00023157"/>
    </source>
</evidence>
<feature type="compositionally biased region" description="Polar residues" evidence="18">
    <location>
        <begin position="290"/>
        <end position="302"/>
    </location>
</feature>
<keyword evidence="9" id="KW-0418">Kinase</keyword>
<evidence type="ECO:0000313" key="24">
    <source>
        <dbReference type="Proteomes" id="UP001634007"/>
    </source>
</evidence>
<comment type="catalytic activity">
    <reaction evidence="16">
        <text>L-threonyl-[protein] + ATP = O-phospho-L-threonyl-[protein] + ADP + H(+)</text>
        <dbReference type="Rhea" id="RHEA:46608"/>
        <dbReference type="Rhea" id="RHEA-COMP:11060"/>
        <dbReference type="Rhea" id="RHEA-COMP:11605"/>
        <dbReference type="ChEBI" id="CHEBI:15378"/>
        <dbReference type="ChEBI" id="CHEBI:30013"/>
        <dbReference type="ChEBI" id="CHEBI:30616"/>
        <dbReference type="ChEBI" id="CHEBI:61977"/>
        <dbReference type="ChEBI" id="CHEBI:456216"/>
        <dbReference type="EC" id="2.7.11.1"/>
    </reaction>
</comment>
<evidence type="ECO:0000313" key="23">
    <source>
        <dbReference type="EMBL" id="KAL3739152.1"/>
    </source>
</evidence>
<keyword evidence="14" id="KW-0675">Receptor</keyword>
<evidence type="ECO:0000259" key="21">
    <source>
        <dbReference type="PROSITE" id="PS50011"/>
    </source>
</evidence>
<feature type="domain" description="Gnk2-homologous" evidence="22">
    <location>
        <begin position="433"/>
        <end position="539"/>
    </location>
</feature>
<dbReference type="PROSITE" id="PS00108">
    <property type="entry name" value="PROTEIN_KINASE_ST"/>
    <property type="match status" value="1"/>
</dbReference>
<keyword evidence="6 20" id="KW-0732">Signal</keyword>
<sequence>MAVLELLLLCLCAFQVQEKDILNAPRIISFAFWISYLILVIPGAPVGAQTYVDEWCADRGDYAPNSKFQDNLSNLLSKGNSTDYSKGPIRGFYNTTEGEDPDKVYGLFLCRLDVAANLCRSCIALATSTIIDRCLGQKEAIIWYDECLVRYSNRSFFSIMETTPVKSIVNRLDVSDTFNRMVELTFDNEDFAAQVTVLARNVTDLAVSSESLYATININVSILVALRELAQCTPDIAKSACKSCLLLAIKEFPTVLNYKRGGARILRPSCNVRYQMHFDGEPIGQALPPSANNKTSAESSGEGTPAGALTYVQERCADRGYYTAYSQFQDNLSLLISRGNYAASNKGPMYGFYNSTEGEDPDKVYGLFLCRGDIPANLCQSCIRDSSKTLIERCPGQKEATIWYDGCLVRYSNSSFFSIMETEPITFIVDPEDSSDAFNKIVEKTFDNEDFAAKVMDLARNVTDLVISSESLYATMNVSVSSSVTLYELAQCTPDISKSACESCLLSAIKAFPTILNVKRGGARILQPSCNARYQIVHSIYHGKRVKRNPWIAIVSSVIGAGLLIIIMGSCMFLKRKKRLKKENENSQEVDLRQKIREEFSKERSRGEKLVASQELSLIRLDIIRAATQNFSNECKLGEGGFGPVYKGTLADGKEIAVKRLSRTSGQGLIEFKNEVISIARLQHRNLVRLLGCCLEEHEKLLIYEYMPNKSLDVSLFGSTMGQSLDWKMRMNITFGIARGLLYLHEDSRLRIVHRDLKASNILLDGEMNPKISDFGMARIFGVNQDEANTNRVVGTYGYMAPEYAMQGIFSVKSDVFSFGVLLLEMISGRKNNGFHLQEHGESLLTLAWKLWSEGRGLELTDPSIKESCDAVQVVKCIHIGLLCVQDNPTNRPTMSLVVHMLGSDTIPLTQPSLPTFSVGRDVRTLNPIGLVHKTSTVNEVTLSNVSPR</sequence>
<accession>A0ABD3KIX6</accession>
<dbReference type="GO" id="GO:0016020">
    <property type="term" value="C:membrane"/>
    <property type="evidence" value="ECO:0007669"/>
    <property type="project" value="UniProtKB-SubCell"/>
</dbReference>
<feature type="domain" description="Gnk2-homologous" evidence="22">
    <location>
        <begin position="50"/>
        <end position="156"/>
    </location>
</feature>
<dbReference type="InterPro" id="IPR002902">
    <property type="entry name" value="GNK2"/>
</dbReference>
<comment type="catalytic activity">
    <reaction evidence="17">
        <text>L-seryl-[protein] + ATP = O-phospho-L-seryl-[protein] + ADP + H(+)</text>
        <dbReference type="Rhea" id="RHEA:17989"/>
        <dbReference type="Rhea" id="RHEA-COMP:9863"/>
        <dbReference type="Rhea" id="RHEA-COMP:11604"/>
        <dbReference type="ChEBI" id="CHEBI:15378"/>
        <dbReference type="ChEBI" id="CHEBI:29999"/>
        <dbReference type="ChEBI" id="CHEBI:30616"/>
        <dbReference type="ChEBI" id="CHEBI:83421"/>
        <dbReference type="ChEBI" id="CHEBI:456216"/>
        <dbReference type="EC" id="2.7.11.1"/>
    </reaction>
</comment>
<dbReference type="Gene3D" id="3.30.200.20">
    <property type="entry name" value="Phosphorylase Kinase, domain 1"/>
    <property type="match status" value="1"/>
</dbReference>
<feature type="domain" description="Gnk2-homologous" evidence="22">
    <location>
        <begin position="173"/>
        <end position="279"/>
    </location>
</feature>
<dbReference type="CDD" id="cd23509">
    <property type="entry name" value="Gnk2-like"/>
    <property type="match status" value="4"/>
</dbReference>
<evidence type="ECO:0000256" key="14">
    <source>
        <dbReference type="ARBA" id="ARBA00023170"/>
    </source>
</evidence>
<gene>
    <name evidence="23" type="ORF">ACJRO7_020537</name>
</gene>
<dbReference type="InterPro" id="IPR008271">
    <property type="entry name" value="Ser/Thr_kinase_AS"/>
</dbReference>
<evidence type="ECO:0000256" key="8">
    <source>
        <dbReference type="ARBA" id="ARBA00022741"/>
    </source>
</evidence>
<evidence type="ECO:0000256" key="16">
    <source>
        <dbReference type="ARBA" id="ARBA00047899"/>
    </source>
</evidence>
<feature type="domain" description="Gnk2-homologous" evidence="22">
    <location>
        <begin position="310"/>
        <end position="416"/>
    </location>
</feature>
<dbReference type="InterPro" id="IPR011009">
    <property type="entry name" value="Kinase-like_dom_sf"/>
</dbReference>
<keyword evidence="7" id="KW-0677">Repeat</keyword>
<keyword evidence="8" id="KW-0547">Nucleotide-binding</keyword>
<evidence type="ECO:0000256" key="15">
    <source>
        <dbReference type="ARBA" id="ARBA00023180"/>
    </source>
</evidence>
<dbReference type="EMBL" id="JBJKBG010000005">
    <property type="protein sequence ID" value="KAL3739152.1"/>
    <property type="molecule type" value="Genomic_DNA"/>
</dbReference>
<feature type="region of interest" description="Disordered" evidence="18">
    <location>
        <begin position="285"/>
        <end position="305"/>
    </location>
</feature>
<evidence type="ECO:0000256" key="7">
    <source>
        <dbReference type="ARBA" id="ARBA00022737"/>
    </source>
</evidence>
<dbReference type="FunFam" id="3.30.430.20:FF:000003">
    <property type="entry name" value="Cysteine-rich RLK (RECEPTOR-like protein kinase) 10"/>
    <property type="match status" value="2"/>
</dbReference>
<feature type="chain" id="PRO_5044871853" description="non-specific serine/threonine protein kinase" evidence="20">
    <location>
        <begin position="19"/>
        <end position="949"/>
    </location>
</feature>
<evidence type="ECO:0000256" key="11">
    <source>
        <dbReference type="ARBA" id="ARBA00022989"/>
    </source>
</evidence>
<evidence type="ECO:0000256" key="9">
    <source>
        <dbReference type="ARBA" id="ARBA00022777"/>
    </source>
</evidence>